<sequence length="223" mass="23219">MADPKAETAGQSEPGAGPAEAVAAEAVVVEGGAAEAVVVEAVLDGASPDPAGPDSAGPDSVSPAEAATADESGTADEAEQLVPDEPEVDLFRPRTPVDDRWFDDDAGPVVRLYSMTRGRTRPVEDGLFDLISLITAAEPGPAAGAVPAQVLDPEHQTILAWCRREPLSVAELGSYTDLPVSVVRVLLGDLYDAELISVTRPVPLAELPDERLLRDVINGLRAL</sequence>
<evidence type="ECO:0000313" key="3">
    <source>
        <dbReference type="Proteomes" id="UP000450000"/>
    </source>
</evidence>
<feature type="compositionally biased region" description="Low complexity" evidence="1">
    <location>
        <begin position="44"/>
        <end position="60"/>
    </location>
</feature>
<comment type="caution">
    <text evidence="2">The sequence shown here is derived from an EMBL/GenBank/DDBJ whole genome shotgun (WGS) entry which is preliminary data.</text>
</comment>
<dbReference type="EMBL" id="WBOF01000001">
    <property type="protein sequence ID" value="MQS15115.1"/>
    <property type="molecule type" value="Genomic_DNA"/>
</dbReference>
<evidence type="ECO:0000256" key="1">
    <source>
        <dbReference type="SAM" id="MobiDB-lite"/>
    </source>
</evidence>
<keyword evidence="3" id="KW-1185">Reference proteome</keyword>
<accession>A0A6N7KWG8</accession>
<dbReference type="PANTHER" id="PTHR36221">
    <property type="entry name" value="DUF742 DOMAIN-CONTAINING PROTEIN"/>
    <property type="match status" value="1"/>
</dbReference>
<name>A0A6N7KWG8_9ACTN</name>
<reference evidence="2 3" key="1">
    <citation type="submission" date="2019-09" db="EMBL/GenBank/DDBJ databases">
        <title>Genome Sequences of Streptomyces kaniharaensis ATCC 21070.</title>
        <authorList>
            <person name="Zhu W."/>
            <person name="De Crecy-Lagard V."/>
            <person name="Richards N.G."/>
        </authorList>
    </citation>
    <scope>NUCLEOTIDE SEQUENCE [LARGE SCALE GENOMIC DNA]</scope>
    <source>
        <strain evidence="2 3">SF-557</strain>
    </source>
</reference>
<dbReference type="PANTHER" id="PTHR36221:SF1">
    <property type="entry name" value="DUF742 DOMAIN-CONTAINING PROTEIN"/>
    <property type="match status" value="1"/>
</dbReference>
<dbReference type="AlphaFoldDB" id="A0A6N7KWG8"/>
<dbReference type="Proteomes" id="UP000450000">
    <property type="component" value="Unassembled WGS sequence"/>
</dbReference>
<feature type="region of interest" description="Disordered" evidence="1">
    <location>
        <begin position="44"/>
        <end position="92"/>
    </location>
</feature>
<dbReference type="OrthoDB" id="3296462at2"/>
<feature type="region of interest" description="Disordered" evidence="1">
    <location>
        <begin position="1"/>
        <end position="21"/>
    </location>
</feature>
<feature type="compositionally biased region" description="Acidic residues" evidence="1">
    <location>
        <begin position="73"/>
        <end position="88"/>
    </location>
</feature>
<protein>
    <submittedName>
        <fullName evidence="2">DUF742 domain-containing protein</fullName>
    </submittedName>
</protein>
<organism evidence="2 3">
    <name type="scientific">Streptomyces kaniharaensis</name>
    <dbReference type="NCBI Taxonomy" id="212423"/>
    <lineage>
        <taxon>Bacteria</taxon>
        <taxon>Bacillati</taxon>
        <taxon>Actinomycetota</taxon>
        <taxon>Actinomycetes</taxon>
        <taxon>Kitasatosporales</taxon>
        <taxon>Streptomycetaceae</taxon>
        <taxon>Streptomyces</taxon>
    </lineage>
</organism>
<dbReference type="InterPro" id="IPR007995">
    <property type="entry name" value="DUF742"/>
</dbReference>
<dbReference type="Pfam" id="PF05331">
    <property type="entry name" value="DUF742"/>
    <property type="match status" value="1"/>
</dbReference>
<proteinExistence type="predicted"/>
<evidence type="ECO:0000313" key="2">
    <source>
        <dbReference type="EMBL" id="MQS15115.1"/>
    </source>
</evidence>
<gene>
    <name evidence="2" type="ORF">F7Q99_23325</name>
</gene>